<protein>
    <submittedName>
        <fullName evidence="1">Uncharacterized protein</fullName>
    </submittedName>
</protein>
<gene>
    <name evidence="1" type="ORF">UFOVP551_10</name>
</gene>
<name>A0A6J5MT30_9CAUD</name>
<proteinExistence type="predicted"/>
<dbReference type="EMBL" id="LR796525">
    <property type="protein sequence ID" value="CAB4149582.1"/>
    <property type="molecule type" value="Genomic_DNA"/>
</dbReference>
<sequence>MKKCAMCFIDKEIIDFNVSNRKYGDGRSSYCKECQSTYYKAYNAARKAAQPKYDRQFKKCRDCGLEKPINQFGKRSISPDKHNIYCKPCWRQRVKIASRKMRNGG</sequence>
<evidence type="ECO:0000313" key="1">
    <source>
        <dbReference type="EMBL" id="CAB4149582.1"/>
    </source>
</evidence>
<accession>A0A6J5MT30</accession>
<organism evidence="1">
    <name type="scientific">uncultured Caudovirales phage</name>
    <dbReference type="NCBI Taxonomy" id="2100421"/>
    <lineage>
        <taxon>Viruses</taxon>
        <taxon>Duplodnaviria</taxon>
        <taxon>Heunggongvirae</taxon>
        <taxon>Uroviricota</taxon>
        <taxon>Caudoviricetes</taxon>
        <taxon>Peduoviridae</taxon>
        <taxon>Maltschvirus</taxon>
        <taxon>Maltschvirus maltsch</taxon>
    </lineage>
</organism>
<reference evidence="1" key="1">
    <citation type="submission" date="2020-04" db="EMBL/GenBank/DDBJ databases">
        <authorList>
            <person name="Chiriac C."/>
            <person name="Salcher M."/>
            <person name="Ghai R."/>
            <person name="Kavagutti S V."/>
        </authorList>
    </citation>
    <scope>NUCLEOTIDE SEQUENCE</scope>
</reference>